<dbReference type="EMBL" id="JBBEGM010000009">
    <property type="protein sequence ID" value="MEJ2863628.1"/>
    <property type="molecule type" value="Genomic_DNA"/>
</dbReference>
<sequence length="316" mass="33789">MSTFRELGKSLSNWGRWGNADEIGTLNLVGPEQLRAAAQTVSSGEAVSLGLPLDAHGPQPGQHQGTERYNPIHLVTEKGYAPEYRGDICVADDHISMPLQAATQFDALAHISYDGQMYNGFSNRSVTWKGAEFCGIDKVSAGVAGRGVLLDVARHHGLETLPPDHVISSAELDAVVAQQGVSVEPGDILVIRTGWVERFKAGLSVGEFWAASPGLSLESATWLREHDVAAVCADNNSVEAMSSLPDGPVSPSDPEQAWVFHMVTIRDMGLTLGELFDLEELGAACARDGRYEFFFSAPNLRVAGGLGAPLNPLALR</sequence>
<protein>
    <submittedName>
        <fullName evidence="1">Cyclase family protein</fullName>
        <ecNumber evidence="1">3.5.-.-</ecNumber>
    </submittedName>
</protein>
<reference evidence="1 2" key="1">
    <citation type="submission" date="2024-03" db="EMBL/GenBank/DDBJ databases">
        <title>Actinomycetospora sp. OC33-EN07, a novel actinomycete isolated from wild orchid (Aerides multiflora).</title>
        <authorList>
            <person name="Suriyachadkun C."/>
        </authorList>
    </citation>
    <scope>NUCLEOTIDE SEQUENCE [LARGE SCALE GENOMIC DNA]</scope>
    <source>
        <strain evidence="1 2">OC33-EN07</strain>
    </source>
</reference>
<dbReference type="Pfam" id="PF04199">
    <property type="entry name" value="Cyclase"/>
    <property type="match status" value="1"/>
</dbReference>
<proteinExistence type="predicted"/>
<keyword evidence="1" id="KW-0378">Hydrolase</keyword>
<dbReference type="PANTHER" id="PTHR34861:SF10">
    <property type="entry name" value="CYCLASE"/>
    <property type="match status" value="1"/>
</dbReference>
<dbReference type="InterPro" id="IPR007325">
    <property type="entry name" value="KFase/CYL"/>
</dbReference>
<dbReference type="RefSeq" id="WP_337704991.1">
    <property type="nucleotide sequence ID" value="NZ_JBBEGM010000009.1"/>
</dbReference>
<organism evidence="1 2">
    <name type="scientific">Actinomycetospora flava</name>
    <dbReference type="NCBI Taxonomy" id="3129232"/>
    <lineage>
        <taxon>Bacteria</taxon>
        <taxon>Bacillati</taxon>
        <taxon>Actinomycetota</taxon>
        <taxon>Actinomycetes</taxon>
        <taxon>Pseudonocardiales</taxon>
        <taxon>Pseudonocardiaceae</taxon>
        <taxon>Actinomycetospora</taxon>
    </lineage>
</organism>
<dbReference type="EC" id="3.5.-.-" evidence="1"/>
<comment type="caution">
    <text evidence="1">The sequence shown here is derived from an EMBL/GenBank/DDBJ whole genome shotgun (WGS) entry which is preliminary data.</text>
</comment>
<accession>A0ABU8M8I0</accession>
<dbReference type="InterPro" id="IPR037175">
    <property type="entry name" value="KFase_sf"/>
</dbReference>
<keyword evidence="2" id="KW-1185">Reference proteome</keyword>
<dbReference type="SUPFAM" id="SSF102198">
    <property type="entry name" value="Putative cyclase"/>
    <property type="match status" value="1"/>
</dbReference>
<dbReference type="PANTHER" id="PTHR34861">
    <property type="match status" value="1"/>
</dbReference>
<dbReference type="Gene3D" id="3.50.30.50">
    <property type="entry name" value="Putative cyclase"/>
    <property type="match status" value="1"/>
</dbReference>
<evidence type="ECO:0000313" key="2">
    <source>
        <dbReference type="Proteomes" id="UP001369736"/>
    </source>
</evidence>
<dbReference type="Proteomes" id="UP001369736">
    <property type="component" value="Unassembled WGS sequence"/>
</dbReference>
<gene>
    <name evidence="1" type="ORF">WCD58_20880</name>
</gene>
<name>A0ABU8M8I0_9PSEU</name>
<evidence type="ECO:0000313" key="1">
    <source>
        <dbReference type="EMBL" id="MEJ2863628.1"/>
    </source>
</evidence>
<dbReference type="GO" id="GO:0016787">
    <property type="term" value="F:hydrolase activity"/>
    <property type="evidence" value="ECO:0007669"/>
    <property type="project" value="UniProtKB-KW"/>
</dbReference>